<dbReference type="AlphaFoldDB" id="A0A840SIX1"/>
<proteinExistence type="predicted"/>
<evidence type="ECO:0000313" key="1">
    <source>
        <dbReference type="EMBL" id="MBB5220108.1"/>
    </source>
</evidence>
<evidence type="ECO:0008006" key="3">
    <source>
        <dbReference type="Google" id="ProtNLM"/>
    </source>
</evidence>
<reference evidence="1 2" key="1">
    <citation type="submission" date="2020-08" db="EMBL/GenBank/DDBJ databases">
        <title>Genomic Encyclopedia of Type Strains, Phase IV (KMG-IV): sequencing the most valuable type-strain genomes for metagenomic binning, comparative biology and taxonomic classification.</title>
        <authorList>
            <person name="Goeker M."/>
        </authorList>
    </citation>
    <scope>NUCLEOTIDE SEQUENCE [LARGE SCALE GENOMIC DNA]</scope>
    <source>
        <strain evidence="1 2">DSM 101730</strain>
    </source>
</reference>
<name>A0A840SIX1_9RHOB</name>
<keyword evidence="2" id="KW-1185">Reference proteome</keyword>
<evidence type="ECO:0000313" key="2">
    <source>
        <dbReference type="Proteomes" id="UP000549457"/>
    </source>
</evidence>
<organism evidence="1 2">
    <name type="scientific">Amaricoccus macauensis</name>
    <dbReference type="NCBI Taxonomy" id="57001"/>
    <lineage>
        <taxon>Bacteria</taxon>
        <taxon>Pseudomonadati</taxon>
        <taxon>Pseudomonadota</taxon>
        <taxon>Alphaproteobacteria</taxon>
        <taxon>Rhodobacterales</taxon>
        <taxon>Paracoccaceae</taxon>
        <taxon>Amaricoccus</taxon>
    </lineage>
</organism>
<sequence>MIARDQWHAFVTDPARAGRHLSNLGTSVGHSTTAPVDPSVLEEFLRRLANSEASVELIASIVDLTSREYVEFCTRHLPPLLDSLANEKVGELAVVGPMLRGNTRWDLTAVGRTSGRILPTQFITRLPQRSFVLPENALVRWLVDDLSRTVKFVENSIGSKALLPQLSIIREGCEEAMRHQWFREVPPPRSLDASMRLAAQRQRLPAYRLASGLATRRLRYSSKDRTSRWRHILELLAVSWLAPVSDDDLFELFALVMVLDLLENELGLGSPTQYGLAAPGRNHIALFDTASGSVRVYFDQSPVSVLGCRSYQLEIIDAHDGVRGVGRRPDLMLVHEGPSSRHVMFVEVKKTADGSYISDSVYKALGYISDFRDLWAVGSKNPKIAVLFPEGIAPRDPSAIDSQEVVLSSAFDRTSLASALRSGLSL</sequence>
<gene>
    <name evidence="1" type="ORF">HNP73_000029</name>
</gene>
<dbReference type="Proteomes" id="UP000549457">
    <property type="component" value="Unassembled WGS sequence"/>
</dbReference>
<comment type="caution">
    <text evidence="1">The sequence shown here is derived from an EMBL/GenBank/DDBJ whole genome shotgun (WGS) entry which is preliminary data.</text>
</comment>
<accession>A0A840SIX1</accession>
<dbReference type="EMBL" id="JACHFM010000001">
    <property type="protein sequence ID" value="MBB5220108.1"/>
    <property type="molecule type" value="Genomic_DNA"/>
</dbReference>
<protein>
    <recommendedName>
        <fullName evidence="3">DUF2357 domain-containing protein</fullName>
    </recommendedName>
</protein>